<organism evidence="2 3">
    <name type="scientific">Anopheles merus</name>
    <name type="common">Mosquito</name>
    <dbReference type="NCBI Taxonomy" id="30066"/>
    <lineage>
        <taxon>Eukaryota</taxon>
        <taxon>Metazoa</taxon>
        <taxon>Ecdysozoa</taxon>
        <taxon>Arthropoda</taxon>
        <taxon>Hexapoda</taxon>
        <taxon>Insecta</taxon>
        <taxon>Pterygota</taxon>
        <taxon>Neoptera</taxon>
        <taxon>Endopterygota</taxon>
        <taxon>Diptera</taxon>
        <taxon>Nematocera</taxon>
        <taxon>Culicoidea</taxon>
        <taxon>Culicidae</taxon>
        <taxon>Anophelinae</taxon>
        <taxon>Anopheles</taxon>
    </lineage>
</organism>
<dbReference type="Proteomes" id="UP000075903">
    <property type="component" value="Unassembled WGS sequence"/>
</dbReference>
<feature type="region of interest" description="Disordered" evidence="1">
    <location>
        <begin position="1"/>
        <end position="78"/>
    </location>
</feature>
<feature type="compositionally biased region" description="Basic residues" evidence="1">
    <location>
        <begin position="14"/>
        <end position="25"/>
    </location>
</feature>
<protein>
    <submittedName>
        <fullName evidence="2">Uncharacterized protein</fullName>
    </submittedName>
</protein>
<sequence>MKVNIFFQLSTPNRKARSASRRWGKANRSPEYVVPGLVPPKADTIAPQPQPDRDRPGHKDRTGDPDAPGELLPTTPLSNVSPIASYLRRAAAAAVPRRRTKAKVRYGPLLPLLAYSATPTGPCTPDDFRVSADDPQCLVLAQGVAPANRSLVAGTEGLQGTGHRLGQVVHFPQACGRIGDGRGRRTATGRSDHPRERLAQATVVVAARNLTSVGLGRGERGQTGDAQQQDAE</sequence>
<feature type="compositionally biased region" description="Basic and acidic residues" evidence="1">
    <location>
        <begin position="51"/>
        <end position="64"/>
    </location>
</feature>
<keyword evidence="3" id="KW-1185">Reference proteome</keyword>
<evidence type="ECO:0000256" key="1">
    <source>
        <dbReference type="SAM" id="MobiDB-lite"/>
    </source>
</evidence>
<name>A0A182V1N4_ANOME</name>
<dbReference type="AlphaFoldDB" id="A0A182V1N4"/>
<reference evidence="2" key="1">
    <citation type="submission" date="2020-05" db="UniProtKB">
        <authorList>
            <consortium name="EnsemblMetazoa"/>
        </authorList>
    </citation>
    <scope>IDENTIFICATION</scope>
    <source>
        <strain evidence="2">MAF</strain>
    </source>
</reference>
<evidence type="ECO:0000313" key="3">
    <source>
        <dbReference type="Proteomes" id="UP000075903"/>
    </source>
</evidence>
<dbReference type="EnsemblMetazoa" id="AMEM007370-RA">
    <property type="protein sequence ID" value="AMEM007370-PA"/>
    <property type="gene ID" value="AMEM007370"/>
</dbReference>
<proteinExistence type="predicted"/>
<accession>A0A182V1N4</accession>
<dbReference type="VEuPathDB" id="VectorBase:AMEM007370"/>
<evidence type="ECO:0000313" key="2">
    <source>
        <dbReference type="EnsemblMetazoa" id="AMEM007370-PA"/>
    </source>
</evidence>